<keyword evidence="2" id="KW-0067">ATP-binding</keyword>
<dbReference type="PANTHER" id="PTHR43158:SF5">
    <property type="entry name" value="ABC TRANSPORTER, ATP-BINDING PROTEIN"/>
    <property type="match status" value="1"/>
</dbReference>
<dbReference type="InterPro" id="IPR027417">
    <property type="entry name" value="P-loop_NTPase"/>
</dbReference>
<accession>A0A0R2FLD0</accession>
<dbReference type="Proteomes" id="UP000050865">
    <property type="component" value="Unassembled WGS sequence"/>
</dbReference>
<dbReference type="SUPFAM" id="SSF52540">
    <property type="entry name" value="P-loop containing nucleoside triphosphate hydrolases"/>
    <property type="match status" value="1"/>
</dbReference>
<dbReference type="Gene3D" id="3.40.50.300">
    <property type="entry name" value="P-loop containing nucleotide triphosphate hydrolases"/>
    <property type="match status" value="1"/>
</dbReference>
<sequence length="290" mass="31788">MSKLEFKQVTRNFGANKVLRGVNMTWEAGQLYGLLGRNGAGKSTLMKIVNNRLFPTAGKVLLDGKSVTENADAQNRIFLMSAAMLYPGDSRIEQLFTLTREMYGSFDDELAAHLAKAFGLDPHQRFRKLSTGYRTIAKLIIALCVPCEFVMLDEPVLGLDANNREIFYQELANTFASKPRTFIIASHLIEEIENLVTHVFVLDGGTITLDEDVADLTAKGRVVTGPTALVHEWLGGTCTLREVALGGMLTAYTLDAPLEKPVPAGVTVGGMDLQQMYLELTRNGGEVDEA</sequence>
<dbReference type="PANTHER" id="PTHR43158">
    <property type="entry name" value="SKFA PEPTIDE EXPORT ATP-BINDING PROTEIN SKFE"/>
    <property type="match status" value="1"/>
</dbReference>
<dbReference type="InterPro" id="IPR003593">
    <property type="entry name" value="AAA+_ATPase"/>
</dbReference>
<evidence type="ECO:0000259" key="3">
    <source>
        <dbReference type="PROSITE" id="PS50893"/>
    </source>
</evidence>
<dbReference type="STRING" id="1423730.FC75_GL000261"/>
<organism evidence="4 5">
    <name type="scientific">Lacticaseibacillus camelliae DSM 22697 = JCM 13995</name>
    <dbReference type="NCBI Taxonomy" id="1423730"/>
    <lineage>
        <taxon>Bacteria</taxon>
        <taxon>Bacillati</taxon>
        <taxon>Bacillota</taxon>
        <taxon>Bacilli</taxon>
        <taxon>Lactobacillales</taxon>
        <taxon>Lactobacillaceae</taxon>
        <taxon>Lacticaseibacillus</taxon>
    </lineage>
</organism>
<dbReference type="PROSITE" id="PS50893">
    <property type="entry name" value="ABC_TRANSPORTER_2"/>
    <property type="match status" value="1"/>
</dbReference>
<dbReference type="GO" id="GO:0005524">
    <property type="term" value="F:ATP binding"/>
    <property type="evidence" value="ECO:0007669"/>
    <property type="project" value="UniProtKB-KW"/>
</dbReference>
<evidence type="ECO:0000256" key="2">
    <source>
        <dbReference type="ARBA" id="ARBA00022840"/>
    </source>
</evidence>
<evidence type="ECO:0000313" key="5">
    <source>
        <dbReference type="Proteomes" id="UP000050865"/>
    </source>
</evidence>
<evidence type="ECO:0000256" key="1">
    <source>
        <dbReference type="ARBA" id="ARBA00022741"/>
    </source>
</evidence>
<dbReference type="RefSeq" id="WP_056988873.1">
    <property type="nucleotide sequence ID" value="NZ_AYZJ01000009.1"/>
</dbReference>
<dbReference type="SMART" id="SM00382">
    <property type="entry name" value="AAA"/>
    <property type="match status" value="1"/>
</dbReference>
<dbReference type="AlphaFoldDB" id="A0A0R2FLD0"/>
<proteinExistence type="predicted"/>
<keyword evidence="5" id="KW-1185">Reference proteome</keyword>
<reference evidence="4 5" key="1">
    <citation type="journal article" date="2015" name="Genome Announc.">
        <title>Expanding the biotechnology potential of lactobacilli through comparative genomics of 213 strains and associated genera.</title>
        <authorList>
            <person name="Sun Z."/>
            <person name="Harris H.M."/>
            <person name="McCann A."/>
            <person name="Guo C."/>
            <person name="Argimon S."/>
            <person name="Zhang W."/>
            <person name="Yang X."/>
            <person name="Jeffery I.B."/>
            <person name="Cooney J.C."/>
            <person name="Kagawa T.F."/>
            <person name="Liu W."/>
            <person name="Song Y."/>
            <person name="Salvetti E."/>
            <person name="Wrobel A."/>
            <person name="Rasinkangas P."/>
            <person name="Parkhill J."/>
            <person name="Rea M.C."/>
            <person name="O'Sullivan O."/>
            <person name="Ritari J."/>
            <person name="Douillard F.P."/>
            <person name="Paul Ross R."/>
            <person name="Yang R."/>
            <person name="Briner A.E."/>
            <person name="Felis G.E."/>
            <person name="de Vos W.M."/>
            <person name="Barrangou R."/>
            <person name="Klaenhammer T.R."/>
            <person name="Caufield P.W."/>
            <person name="Cui Y."/>
            <person name="Zhang H."/>
            <person name="O'Toole P.W."/>
        </authorList>
    </citation>
    <scope>NUCLEOTIDE SEQUENCE [LARGE SCALE GENOMIC DNA]</scope>
    <source>
        <strain evidence="4 5">DSM 22697</strain>
    </source>
</reference>
<name>A0A0R2FLD0_9LACO</name>
<dbReference type="Pfam" id="PF00005">
    <property type="entry name" value="ABC_tran"/>
    <property type="match status" value="1"/>
</dbReference>
<keyword evidence="1" id="KW-0547">Nucleotide-binding</keyword>
<comment type="caution">
    <text evidence="4">The sequence shown here is derived from an EMBL/GenBank/DDBJ whole genome shotgun (WGS) entry which is preliminary data.</text>
</comment>
<dbReference type="PATRIC" id="fig|1423730.4.peg.277"/>
<dbReference type="InterPro" id="IPR003439">
    <property type="entry name" value="ABC_transporter-like_ATP-bd"/>
</dbReference>
<feature type="domain" description="ABC transporter" evidence="3">
    <location>
        <begin position="4"/>
        <end position="229"/>
    </location>
</feature>
<gene>
    <name evidence="4" type="ORF">FC75_GL000261</name>
</gene>
<protein>
    <submittedName>
        <fullName evidence="4">ABC superfamily ATP binding cassette transporter, ABC protein</fullName>
    </submittedName>
</protein>
<evidence type="ECO:0000313" key="4">
    <source>
        <dbReference type="EMBL" id="KRN25532.1"/>
    </source>
</evidence>
<dbReference type="EMBL" id="AYZJ01000009">
    <property type="protein sequence ID" value="KRN25532.1"/>
    <property type="molecule type" value="Genomic_DNA"/>
</dbReference>
<dbReference type="GO" id="GO:0016887">
    <property type="term" value="F:ATP hydrolysis activity"/>
    <property type="evidence" value="ECO:0007669"/>
    <property type="project" value="InterPro"/>
</dbReference>